<keyword evidence="1" id="KW-1133">Transmembrane helix</keyword>
<sequence length="42" mass="5398">MLLKWQLYFVRMNFYYFCYLKFLNTILKNILLLFKKSYLLIH</sequence>
<protein>
    <submittedName>
        <fullName evidence="2">Uncharacterized protein</fullName>
    </submittedName>
</protein>
<keyword evidence="1" id="KW-0812">Transmembrane</keyword>
<feature type="transmembrane region" description="Helical" evidence="1">
    <location>
        <begin position="14"/>
        <end position="34"/>
    </location>
</feature>
<gene>
    <name evidence="2" type="ORF">Csp_G38460</name>
</gene>
<dbReference type="EMBL" id="FN543103">
    <property type="protein sequence ID" value="CBA26802.1"/>
    <property type="molecule type" value="Genomic_DNA"/>
</dbReference>
<keyword evidence="1" id="KW-0472">Membrane</keyword>
<name>C9Y758_CURXX</name>
<evidence type="ECO:0000256" key="1">
    <source>
        <dbReference type="SAM" id="Phobius"/>
    </source>
</evidence>
<organism evidence="2">
    <name type="scientific">Curvibacter symbiont subsp. Hydra magnipapillata</name>
    <dbReference type="NCBI Taxonomy" id="667019"/>
    <lineage>
        <taxon>Bacteria</taxon>
        <taxon>Pseudomonadati</taxon>
        <taxon>Pseudomonadota</taxon>
        <taxon>Betaproteobacteria</taxon>
        <taxon>Burkholderiales</taxon>
        <taxon>Comamonadaceae</taxon>
        <taxon>Curvibacter</taxon>
    </lineage>
</organism>
<proteinExistence type="predicted"/>
<accession>C9Y758</accession>
<evidence type="ECO:0000313" key="2">
    <source>
        <dbReference type="EMBL" id="CBA26802.1"/>
    </source>
</evidence>
<dbReference type="AlphaFoldDB" id="C9Y758"/>
<reference evidence="2" key="1">
    <citation type="journal article" date="2010" name="Nature">
        <title>The Dynamic genome of Hydra.</title>
        <authorList>
            <person name="Chapman J.A."/>
            <person name="Kirkness E.F."/>
            <person name="Simakov O."/>
            <person name="Hampson S.E."/>
            <person name="Mitros T."/>
            <person name="Weinmaier T."/>
            <person name="Rattei T."/>
            <person name="Balasubramanian P.G."/>
            <person name="Borman J."/>
            <person name="Busam D."/>
            <person name="Disbennett K."/>
            <person name="Pfannkoch C."/>
            <person name="Sumin N."/>
            <person name="Sutton G."/>
            <person name="Viswanathan L."/>
            <person name="Walenz B."/>
            <person name="Goodstein D.M."/>
            <person name="Hellsten U."/>
            <person name="Kawashima T."/>
            <person name="Prochnik S.E."/>
            <person name="Putnam N.H."/>
            <person name="Shu S."/>
            <person name="Blumberg B."/>
            <person name="Dana C.E."/>
            <person name="Gee L."/>
            <person name="Kibler D.F."/>
            <person name="Law L."/>
            <person name="Lindgens D."/>
            <person name="Martinez D.E."/>
            <person name="Peng J."/>
            <person name="Wigge P.A."/>
            <person name="Bertulat B."/>
            <person name="Guder C."/>
            <person name="Nakamura Y."/>
            <person name="Ozbek S."/>
            <person name="Watanabe H."/>
            <person name="Khalturin K."/>
            <person name="Hemmrich G."/>
            <person name="Franke A."/>
            <person name="Augustin R."/>
            <person name="Fraune S."/>
            <person name="Hayakawa E."/>
            <person name="Hayakawa S."/>
            <person name="Hirose M."/>
            <person name="Hwang J."/>
            <person name="Ikeo K."/>
            <person name="Nishimiya-Fujisawa C."/>
            <person name="Ogura A."/>
            <person name="Takahashi T."/>
            <person name="Steinmetz P.R."/>
            <person name="Zhang X."/>
            <person name="Aufschnaiter R."/>
            <person name="Eder M.K."/>
            <person name="Gorny A.K."/>
            <person name="Salvenmoser W."/>
            <person name="Heimberg A.M."/>
            <person name="Wheeler B.M."/>
            <person name="Peterson K.J."/>
            <person name="Boettger A."/>
            <person name="Tischler P."/>
            <person name="Wolf A."/>
            <person name="Gojobori T."/>
            <person name="Remington K.A."/>
            <person name="Strausberg R.L."/>
            <person name="Venter J."/>
            <person name="Technau U."/>
            <person name="Hobmayer B."/>
            <person name="Bosch T.C."/>
            <person name="Holstein T.W."/>
            <person name="Fujisawa T."/>
            <person name="Bode H.R."/>
            <person name="David C.N."/>
            <person name="Rokhsar D.S."/>
            <person name="Steele R.E."/>
        </authorList>
    </citation>
    <scope>NUCLEOTIDE SEQUENCE</scope>
</reference>